<organism evidence="3 4">
    <name type="scientific">Gemmiger gallinarum</name>
    <dbReference type="NCBI Taxonomy" id="2779354"/>
    <lineage>
        <taxon>Bacteria</taxon>
        <taxon>Bacillati</taxon>
        <taxon>Bacillota</taxon>
        <taxon>Clostridia</taxon>
        <taxon>Eubacteriales</taxon>
        <taxon>Gemmiger</taxon>
    </lineage>
</organism>
<keyword evidence="2" id="KW-0732">Signal</keyword>
<evidence type="ECO:0000313" key="4">
    <source>
        <dbReference type="Proteomes" id="UP000768567"/>
    </source>
</evidence>
<dbReference type="RefSeq" id="WP_193503023.1">
    <property type="nucleotide sequence ID" value="NZ_JADCKC010000003.1"/>
</dbReference>
<gene>
    <name evidence="3" type="ORF">INF35_10815</name>
</gene>
<proteinExistence type="predicted"/>
<feature type="region of interest" description="Disordered" evidence="1">
    <location>
        <begin position="30"/>
        <end position="62"/>
    </location>
</feature>
<dbReference type="EMBL" id="JADCKC010000003">
    <property type="protein sequence ID" value="MBE5038277.1"/>
    <property type="molecule type" value="Genomic_DNA"/>
</dbReference>
<protein>
    <recommendedName>
        <fullName evidence="5">Lipoprotein</fullName>
    </recommendedName>
</protein>
<evidence type="ECO:0008006" key="5">
    <source>
        <dbReference type="Google" id="ProtNLM"/>
    </source>
</evidence>
<reference evidence="3 4" key="1">
    <citation type="submission" date="2020-10" db="EMBL/GenBank/DDBJ databases">
        <title>ChiBAC.</title>
        <authorList>
            <person name="Zenner C."/>
            <person name="Hitch T.C.A."/>
            <person name="Clavel T."/>
        </authorList>
    </citation>
    <scope>NUCLEOTIDE SEQUENCE [LARGE SCALE GENOMIC DNA]</scope>
    <source>
        <strain evidence="3 4">DSM 109015</strain>
    </source>
</reference>
<name>A0ABR9R5U1_9FIRM</name>
<feature type="signal peptide" evidence="2">
    <location>
        <begin position="1"/>
        <end position="24"/>
    </location>
</feature>
<feature type="chain" id="PRO_5045479772" description="Lipoprotein" evidence="2">
    <location>
        <begin position="25"/>
        <end position="253"/>
    </location>
</feature>
<dbReference type="PROSITE" id="PS51257">
    <property type="entry name" value="PROKAR_LIPOPROTEIN"/>
    <property type="match status" value="1"/>
</dbReference>
<keyword evidence="4" id="KW-1185">Reference proteome</keyword>
<sequence length="253" mass="27986">MKQICAALTVLLAAGLLVGCTVTVQLPGGEATPAPQPVQATPTPEPDPTPTPAPTPAGEEVDSPEVFLTSEQYDIYTRADKASQPLFGDTFSVMYQYSWNYSDQPEVERQADTGTTFRYQILEGENATLEYYREQLLTVFTPEFLEERGFDWRFISIDGKLAAADIGIGGNSEVSDVPDTFQLISADDNTVEFYRIAHYTIPMEGESTEDYIARRAVSYDKVGHLTIRLVNTENGWRVDAYGQPSFAGPDNEE</sequence>
<evidence type="ECO:0000313" key="3">
    <source>
        <dbReference type="EMBL" id="MBE5038277.1"/>
    </source>
</evidence>
<feature type="compositionally biased region" description="Low complexity" evidence="1">
    <location>
        <begin position="30"/>
        <end position="42"/>
    </location>
</feature>
<evidence type="ECO:0000256" key="1">
    <source>
        <dbReference type="SAM" id="MobiDB-lite"/>
    </source>
</evidence>
<evidence type="ECO:0000256" key="2">
    <source>
        <dbReference type="SAM" id="SignalP"/>
    </source>
</evidence>
<dbReference type="Proteomes" id="UP000768567">
    <property type="component" value="Unassembled WGS sequence"/>
</dbReference>
<accession>A0ABR9R5U1</accession>
<feature type="compositionally biased region" description="Pro residues" evidence="1">
    <location>
        <begin position="43"/>
        <end position="55"/>
    </location>
</feature>
<comment type="caution">
    <text evidence="3">The sequence shown here is derived from an EMBL/GenBank/DDBJ whole genome shotgun (WGS) entry which is preliminary data.</text>
</comment>